<dbReference type="SUPFAM" id="SSF56935">
    <property type="entry name" value="Porins"/>
    <property type="match status" value="1"/>
</dbReference>
<feature type="domain" description="TonB-dependent receptor plug" evidence="6">
    <location>
        <begin position="138"/>
        <end position="222"/>
    </location>
</feature>
<dbReference type="EMBL" id="BSSU01000004">
    <property type="protein sequence ID" value="GLX81466.1"/>
    <property type="molecule type" value="Genomic_DNA"/>
</dbReference>
<sequence>MNIKSAVITFLMMFACFTSASETLPVVGGKISDSNTGETLPYAKIQIKDTNRLATANQDGLFTVLDVPVGATLVITKMGFESHEVLVQSDTERLTIELLKAGSNKDNSIETIVVSGASSQKLEQSGTSQYSITSDITKSLPNLGEQDIFRTMQLLPGVSGSNESSSGLMVRGGTIDQNLVLFDDYTVYHVDHVFGFFSAFNSNAIKDVQLSKGGFGAKYGGRMSSVIDITGKDGNTEQFNIGGSVSLLSSNVIVETPFADGAGTFVMTARKSYQSDLYDEILDSVTGQENNQATSAIPSQFGLGSFQTEPESYFYDMNAKLTYRMDNGDKFSLSFYSGADELDNSRDISGQSNFLTDRCSGETSGPFAGRLCDGFNFDIGTVDLSEWGNTGMSAKLTHQWNDRLNSNFVLSTSEYFSNRDRKINSDVTFNTDDDSDDSDSSDNSQSNQSSSNEDNLLNDVTMKIENDFFLNQTHKLGFGLQLTEQNIDYFLMQNEEVIINTNNEATTTTLYLEDEIALDTLIVTPGIRASHYSINDEVYIEPRLSMMYDLNDSTQLRGAFGDYHQFALSVARQSLEEGPRSFWTLADGETVPVSKARHFIIGASHEGNDYTAHVELFHKQYEGLSEFTEQIRPMRNEDGRGAVLTLEQEFHTGDGTASGIELFLQKSFGDFTGWAGYTYSQVEYDFPTVSDSPYYADQDTPHEFKVVLMYSLGDWDLSSTFVFATGRPYTEVLGVAEDTIPATYEVGEKNGERYDAYHRLDLSATYSFELFGGDGELGLSIFNAYNRENQWYTEYDIIEGEILETEVNFRGFTPSIFVSWNLN</sequence>
<feature type="region of interest" description="Disordered" evidence="4">
    <location>
        <begin position="426"/>
        <end position="456"/>
    </location>
</feature>
<reference evidence="7 8" key="1">
    <citation type="submission" date="2023-03" db="EMBL/GenBank/DDBJ databases">
        <title>Draft genome sequence of Thalassotalea eurytherma JCM 18482T.</title>
        <authorList>
            <person name="Sawabe T."/>
        </authorList>
    </citation>
    <scope>NUCLEOTIDE SEQUENCE [LARGE SCALE GENOMIC DNA]</scope>
    <source>
        <strain evidence="7 8">JCM 18482</strain>
    </source>
</reference>
<dbReference type="InterPro" id="IPR012910">
    <property type="entry name" value="Plug_dom"/>
</dbReference>
<protein>
    <submittedName>
        <fullName evidence="7">Collagen-binding protein</fullName>
    </submittedName>
</protein>
<dbReference type="InterPro" id="IPR037066">
    <property type="entry name" value="Plug_dom_sf"/>
</dbReference>
<feature type="compositionally biased region" description="Acidic residues" evidence="4">
    <location>
        <begin position="431"/>
        <end position="440"/>
    </location>
</feature>
<dbReference type="Gene3D" id="2.40.170.20">
    <property type="entry name" value="TonB-dependent receptor, beta-barrel domain"/>
    <property type="match status" value="1"/>
</dbReference>
<feature type="compositionally biased region" description="Low complexity" evidence="4">
    <location>
        <begin position="441"/>
        <end position="456"/>
    </location>
</feature>
<feature type="signal peptide" evidence="5">
    <location>
        <begin position="1"/>
        <end position="20"/>
    </location>
</feature>
<dbReference type="SUPFAM" id="SSF49464">
    <property type="entry name" value="Carboxypeptidase regulatory domain-like"/>
    <property type="match status" value="1"/>
</dbReference>
<comment type="caution">
    <text evidence="7">The sequence shown here is derived from an EMBL/GenBank/DDBJ whole genome shotgun (WGS) entry which is preliminary data.</text>
</comment>
<evidence type="ECO:0000313" key="8">
    <source>
        <dbReference type="Proteomes" id="UP001157133"/>
    </source>
</evidence>
<comment type="subcellular location">
    <subcellularLocation>
        <location evidence="1">Cell outer membrane</location>
    </subcellularLocation>
</comment>
<keyword evidence="7" id="KW-0176">Collagen</keyword>
<dbReference type="Gene3D" id="2.60.40.1120">
    <property type="entry name" value="Carboxypeptidase-like, regulatory domain"/>
    <property type="match status" value="1"/>
</dbReference>
<dbReference type="InterPro" id="IPR008969">
    <property type="entry name" value="CarboxyPept-like_regulatory"/>
</dbReference>
<name>A0ABQ6H3M5_9GAMM</name>
<evidence type="ECO:0000256" key="2">
    <source>
        <dbReference type="ARBA" id="ARBA00023136"/>
    </source>
</evidence>
<keyword evidence="8" id="KW-1185">Reference proteome</keyword>
<keyword evidence="2" id="KW-0472">Membrane</keyword>
<proteinExistence type="predicted"/>
<evidence type="ECO:0000256" key="4">
    <source>
        <dbReference type="SAM" id="MobiDB-lite"/>
    </source>
</evidence>
<dbReference type="RefSeq" id="WP_284206800.1">
    <property type="nucleotide sequence ID" value="NZ_BSSU01000004.1"/>
</dbReference>
<keyword evidence="5" id="KW-0732">Signal</keyword>
<evidence type="ECO:0000256" key="3">
    <source>
        <dbReference type="ARBA" id="ARBA00023237"/>
    </source>
</evidence>
<evidence type="ECO:0000313" key="7">
    <source>
        <dbReference type="EMBL" id="GLX81466.1"/>
    </source>
</evidence>
<evidence type="ECO:0000259" key="6">
    <source>
        <dbReference type="Pfam" id="PF07715"/>
    </source>
</evidence>
<dbReference type="PROSITE" id="PS51257">
    <property type="entry name" value="PROKAR_LIPOPROTEIN"/>
    <property type="match status" value="1"/>
</dbReference>
<evidence type="ECO:0000256" key="5">
    <source>
        <dbReference type="SAM" id="SignalP"/>
    </source>
</evidence>
<dbReference type="Proteomes" id="UP001157133">
    <property type="component" value="Unassembled WGS sequence"/>
</dbReference>
<dbReference type="InterPro" id="IPR036942">
    <property type="entry name" value="Beta-barrel_TonB_sf"/>
</dbReference>
<dbReference type="Gene3D" id="2.170.130.10">
    <property type="entry name" value="TonB-dependent receptor, plug domain"/>
    <property type="match status" value="1"/>
</dbReference>
<accession>A0ABQ6H3M5</accession>
<feature type="chain" id="PRO_5046968939" evidence="5">
    <location>
        <begin position="21"/>
        <end position="823"/>
    </location>
</feature>
<organism evidence="7 8">
    <name type="scientific">Thalassotalea eurytherma</name>
    <dbReference type="NCBI Taxonomy" id="1144278"/>
    <lineage>
        <taxon>Bacteria</taxon>
        <taxon>Pseudomonadati</taxon>
        <taxon>Pseudomonadota</taxon>
        <taxon>Gammaproteobacteria</taxon>
        <taxon>Alteromonadales</taxon>
        <taxon>Colwelliaceae</taxon>
        <taxon>Thalassotalea</taxon>
    </lineage>
</organism>
<dbReference type="Pfam" id="PF07715">
    <property type="entry name" value="Plug"/>
    <property type="match status" value="1"/>
</dbReference>
<keyword evidence="3" id="KW-0998">Cell outer membrane</keyword>
<gene>
    <name evidence="7" type="ORF">theurythT_09180</name>
</gene>
<dbReference type="Pfam" id="PF13715">
    <property type="entry name" value="CarbopepD_reg_2"/>
    <property type="match status" value="1"/>
</dbReference>
<evidence type="ECO:0000256" key="1">
    <source>
        <dbReference type="ARBA" id="ARBA00004442"/>
    </source>
</evidence>